<dbReference type="RefSeq" id="XP_007917807.1">
    <property type="nucleotide sequence ID" value="XM_007919616.1"/>
</dbReference>
<sequence length="219" mass="23750">MPPNPYLLAADNSPALLPLLQENPGLASRQDEHGYSLIHAAASYNHLDLLRSLVKDFSVPVDLRDEDSETALFVVETAEAARVLVEELGLDPKITGDDGLTAREKIEQEGDFPEVAEYLKSQETAGATNGITVNGTDVNVAGDLPPVPEGLSVRMGAVTEPDDDIAPPPNPELRRRIDELAAREDFHTEAGQAELRRLVEEAIAGENLTEDRNVRARQG</sequence>
<dbReference type="InterPro" id="IPR002110">
    <property type="entry name" value="Ankyrin_rpt"/>
</dbReference>
<reference evidence="2" key="1">
    <citation type="journal article" date="2013" name="Genome Announc.">
        <title>Draft genome sequence of the ascomycete Phaeoacremonium aleophilum strain UCR-PA7, a causal agent of the esca disease complex in grapevines.</title>
        <authorList>
            <person name="Blanco-Ulate B."/>
            <person name="Rolshausen P."/>
            <person name="Cantu D."/>
        </authorList>
    </citation>
    <scope>NUCLEOTIDE SEQUENCE [LARGE SCALE GENOMIC DNA]</scope>
    <source>
        <strain evidence="2">UCR-PA7</strain>
    </source>
</reference>
<accession>R8BEH2</accession>
<dbReference type="EMBL" id="KB933264">
    <property type="protein sequence ID" value="EON97709.1"/>
    <property type="molecule type" value="Genomic_DNA"/>
</dbReference>
<name>R8BEH2_PHAM7</name>
<dbReference type="InterPro" id="IPR036770">
    <property type="entry name" value="Ankyrin_rpt-contain_sf"/>
</dbReference>
<proteinExistence type="predicted"/>
<dbReference type="Gene3D" id="1.25.40.20">
    <property type="entry name" value="Ankyrin repeat-containing domain"/>
    <property type="match status" value="1"/>
</dbReference>
<dbReference type="Proteomes" id="UP000014074">
    <property type="component" value="Unassembled WGS sequence"/>
</dbReference>
<protein>
    <submittedName>
        <fullName evidence="1">Putative ankyrin repeat protein</fullName>
    </submittedName>
</protein>
<dbReference type="HOGENOM" id="CLU_078327_0_0_1"/>
<organism evidence="1 2">
    <name type="scientific">Phaeoacremonium minimum (strain UCR-PA7)</name>
    <name type="common">Esca disease fungus</name>
    <name type="synonym">Togninia minima</name>
    <dbReference type="NCBI Taxonomy" id="1286976"/>
    <lineage>
        <taxon>Eukaryota</taxon>
        <taxon>Fungi</taxon>
        <taxon>Dikarya</taxon>
        <taxon>Ascomycota</taxon>
        <taxon>Pezizomycotina</taxon>
        <taxon>Sordariomycetes</taxon>
        <taxon>Sordariomycetidae</taxon>
        <taxon>Togniniales</taxon>
        <taxon>Togniniaceae</taxon>
        <taxon>Phaeoacremonium</taxon>
    </lineage>
</organism>
<dbReference type="KEGG" id="tmn:UCRPA7_7081"/>
<dbReference type="OrthoDB" id="19174at2759"/>
<dbReference type="eggNOG" id="KOG0504">
    <property type="taxonomic scope" value="Eukaryota"/>
</dbReference>
<dbReference type="GeneID" id="19327806"/>
<keyword evidence="2" id="KW-1185">Reference proteome</keyword>
<dbReference type="SUPFAM" id="SSF48403">
    <property type="entry name" value="Ankyrin repeat"/>
    <property type="match status" value="1"/>
</dbReference>
<evidence type="ECO:0000313" key="1">
    <source>
        <dbReference type="EMBL" id="EON97709.1"/>
    </source>
</evidence>
<dbReference type="AlphaFoldDB" id="R8BEH2"/>
<evidence type="ECO:0000313" key="2">
    <source>
        <dbReference type="Proteomes" id="UP000014074"/>
    </source>
</evidence>
<dbReference type="Pfam" id="PF13857">
    <property type="entry name" value="Ank_5"/>
    <property type="match status" value="1"/>
</dbReference>
<gene>
    <name evidence="1" type="ORF">UCRPA7_7081</name>
</gene>